<evidence type="ECO:0000259" key="9">
    <source>
        <dbReference type="Pfam" id="PF00482"/>
    </source>
</evidence>
<evidence type="ECO:0000256" key="2">
    <source>
        <dbReference type="ARBA" id="ARBA00005745"/>
    </source>
</evidence>
<evidence type="ECO:0000256" key="4">
    <source>
        <dbReference type="ARBA" id="ARBA00022692"/>
    </source>
</evidence>
<evidence type="ECO:0000256" key="8">
    <source>
        <dbReference type="SAM" id="Phobius"/>
    </source>
</evidence>
<evidence type="ECO:0000256" key="1">
    <source>
        <dbReference type="ARBA" id="ARBA00004651"/>
    </source>
</evidence>
<dbReference type="Gene3D" id="1.20.81.30">
    <property type="entry name" value="Type II secretion system (T2SS), domain F"/>
    <property type="match status" value="2"/>
</dbReference>
<dbReference type="PANTHER" id="PTHR30012">
    <property type="entry name" value="GENERAL SECRETION PATHWAY PROTEIN"/>
    <property type="match status" value="1"/>
</dbReference>
<comment type="similarity">
    <text evidence="2">Belongs to the GSP F family.</text>
</comment>
<keyword evidence="3" id="KW-1003">Cell membrane</keyword>
<feature type="domain" description="Type II secretion system protein GspF" evidence="9">
    <location>
        <begin position="51"/>
        <end position="173"/>
    </location>
</feature>
<accession>A0A2S8GQ41</accession>
<dbReference type="PANTHER" id="PTHR30012:SF0">
    <property type="entry name" value="TYPE II SECRETION SYSTEM PROTEIN F-RELATED"/>
    <property type="match status" value="1"/>
</dbReference>
<dbReference type="InterPro" id="IPR042094">
    <property type="entry name" value="T2SS_GspF_sf"/>
</dbReference>
<dbReference type="InterPro" id="IPR018076">
    <property type="entry name" value="T2SS_GspF_dom"/>
</dbReference>
<evidence type="ECO:0000313" key="11">
    <source>
        <dbReference type="Proteomes" id="UP000237819"/>
    </source>
</evidence>
<dbReference type="Pfam" id="PF00482">
    <property type="entry name" value="T2SSF"/>
    <property type="match status" value="2"/>
</dbReference>
<keyword evidence="6 8" id="KW-0472">Membrane</keyword>
<sequence>MPTLDDSNHDSDQERTPYERSVATVASSKPSVPKDNAQPIVLSHEESAQLLRSIGELANAGLPLDAGLEALAEEISGSKLQRALRQIAVELRAGGNPLSENDLSLVRLPKYHRCILIAGIQSQRLGDALFELLDEDAWRRDYWRDLWAALSYPLLLALVTLLVVDLLNVVVMPIVQASFLQIYEDFQISTPFDVTIFQAPPVSWTAFFLLAAMAMLLVPMFLSAAQTAMLRRSVPLLGKIFWWYEVLDLIIKLRLLVAQRIPTPMALRVVGDALSSRRMAQLVPVWADEMDQGRTLGDVWVESMDIPSSILPLVRWGETTGNLPEAFQSVEALLKDRLALRRELIRKIGPPVITAVVLAALFWAAIRMIVLFLPLFDLIQNFM</sequence>
<feature type="transmembrane region" description="Helical" evidence="8">
    <location>
        <begin position="149"/>
        <end position="182"/>
    </location>
</feature>
<name>A0A2S8GQ41_9BACT</name>
<keyword evidence="4 8" id="KW-0812">Transmembrane</keyword>
<feature type="domain" description="Type II secretion system protein GspF" evidence="9">
    <location>
        <begin position="252"/>
        <end position="370"/>
    </location>
</feature>
<dbReference type="EMBL" id="PUHZ01000009">
    <property type="protein sequence ID" value="PQO46549.1"/>
    <property type="molecule type" value="Genomic_DNA"/>
</dbReference>
<evidence type="ECO:0000313" key="10">
    <source>
        <dbReference type="EMBL" id="PQO46549.1"/>
    </source>
</evidence>
<gene>
    <name evidence="10" type="ORF">C5Y93_08735</name>
</gene>
<evidence type="ECO:0000256" key="3">
    <source>
        <dbReference type="ARBA" id="ARBA00022475"/>
    </source>
</evidence>
<keyword evidence="5 8" id="KW-1133">Transmembrane helix</keyword>
<dbReference type="InterPro" id="IPR003004">
    <property type="entry name" value="GspF/PilC"/>
</dbReference>
<dbReference type="GO" id="GO:0005886">
    <property type="term" value="C:plasma membrane"/>
    <property type="evidence" value="ECO:0007669"/>
    <property type="project" value="UniProtKB-SubCell"/>
</dbReference>
<feature type="region of interest" description="Disordered" evidence="7">
    <location>
        <begin position="1"/>
        <end position="36"/>
    </location>
</feature>
<evidence type="ECO:0000256" key="6">
    <source>
        <dbReference type="ARBA" id="ARBA00023136"/>
    </source>
</evidence>
<feature type="transmembrane region" description="Helical" evidence="8">
    <location>
        <begin position="352"/>
        <end position="376"/>
    </location>
</feature>
<dbReference type="Proteomes" id="UP000237819">
    <property type="component" value="Unassembled WGS sequence"/>
</dbReference>
<dbReference type="AlphaFoldDB" id="A0A2S8GQ41"/>
<organism evidence="10 11">
    <name type="scientific">Blastopirellula marina</name>
    <dbReference type="NCBI Taxonomy" id="124"/>
    <lineage>
        <taxon>Bacteria</taxon>
        <taxon>Pseudomonadati</taxon>
        <taxon>Planctomycetota</taxon>
        <taxon>Planctomycetia</taxon>
        <taxon>Pirellulales</taxon>
        <taxon>Pirellulaceae</taxon>
        <taxon>Blastopirellula</taxon>
    </lineage>
</organism>
<dbReference type="RefSeq" id="WP_105335027.1">
    <property type="nucleotide sequence ID" value="NZ_PUHZ01000009.1"/>
</dbReference>
<feature type="transmembrane region" description="Helical" evidence="8">
    <location>
        <begin position="202"/>
        <end position="222"/>
    </location>
</feature>
<evidence type="ECO:0000256" key="7">
    <source>
        <dbReference type="SAM" id="MobiDB-lite"/>
    </source>
</evidence>
<comment type="subcellular location">
    <subcellularLocation>
        <location evidence="1">Cell membrane</location>
        <topology evidence="1">Multi-pass membrane protein</topology>
    </subcellularLocation>
</comment>
<comment type="caution">
    <text evidence="10">The sequence shown here is derived from an EMBL/GenBank/DDBJ whole genome shotgun (WGS) entry which is preliminary data.</text>
</comment>
<reference evidence="10 11" key="1">
    <citation type="submission" date="2018-02" db="EMBL/GenBank/DDBJ databases">
        <title>Comparative genomes isolates from brazilian mangrove.</title>
        <authorList>
            <person name="Araujo J.E."/>
            <person name="Taketani R.G."/>
            <person name="Silva M.C.P."/>
            <person name="Loureco M.V."/>
            <person name="Andreote F.D."/>
        </authorList>
    </citation>
    <scope>NUCLEOTIDE SEQUENCE [LARGE SCALE GENOMIC DNA]</scope>
    <source>
        <strain evidence="10 11">Nap-Phe MGV</strain>
    </source>
</reference>
<dbReference type="OrthoDB" id="258468at2"/>
<evidence type="ECO:0000256" key="5">
    <source>
        <dbReference type="ARBA" id="ARBA00022989"/>
    </source>
</evidence>
<protein>
    <recommendedName>
        <fullName evidence="9">Type II secretion system protein GspF domain-containing protein</fullName>
    </recommendedName>
</protein>
<feature type="compositionally biased region" description="Basic and acidic residues" evidence="7">
    <location>
        <begin position="1"/>
        <end position="18"/>
    </location>
</feature>
<proteinExistence type="inferred from homology"/>